<dbReference type="EMBL" id="MOOB01000018">
    <property type="protein sequence ID" value="OQE87966.1"/>
    <property type="molecule type" value="Genomic_DNA"/>
</dbReference>
<dbReference type="OMA" id="DMEIMSN"/>
<gene>
    <name evidence="1" type="ORF">PENNAL_c0018G06032</name>
</gene>
<evidence type="ECO:0000313" key="1">
    <source>
        <dbReference type="EMBL" id="OQE87966.1"/>
    </source>
</evidence>
<dbReference type="AlphaFoldDB" id="A0A1V6YKK3"/>
<protein>
    <submittedName>
        <fullName evidence="1">Uncharacterized protein</fullName>
    </submittedName>
</protein>
<comment type="caution">
    <text evidence="1">The sequence shown here is derived from an EMBL/GenBank/DDBJ whole genome shotgun (WGS) entry which is preliminary data.</text>
</comment>
<dbReference type="Gene3D" id="3.90.550.10">
    <property type="entry name" value="Spore Coat Polysaccharide Biosynthesis Protein SpsA, Chain A"/>
    <property type="match status" value="1"/>
</dbReference>
<sequence length="145" mass="16634">MSMLVVWSKSYTKLLAFTLTEYDRVLHLDSDATILQTMDELFLGPSSLITMPSAYWTNPRKGLFTPAVMLVEPSAAAFNRTMDSISSANSSTFDMEIMSNMYKDIALTIPHRPYILLTREFRSKKHRAYLGKSRKKWDAEKIQRG</sequence>
<dbReference type="SUPFAM" id="SSF53448">
    <property type="entry name" value="Nucleotide-diphospho-sugar transferases"/>
    <property type="match status" value="1"/>
</dbReference>
<reference evidence="2" key="1">
    <citation type="journal article" date="2017" name="Nat. Microbiol.">
        <title>Global analysis of biosynthetic gene clusters reveals vast potential of secondary metabolite production in Penicillium species.</title>
        <authorList>
            <person name="Nielsen J.C."/>
            <person name="Grijseels S."/>
            <person name="Prigent S."/>
            <person name="Ji B."/>
            <person name="Dainat J."/>
            <person name="Nielsen K.F."/>
            <person name="Frisvad J.C."/>
            <person name="Workman M."/>
            <person name="Nielsen J."/>
        </authorList>
    </citation>
    <scope>NUCLEOTIDE SEQUENCE [LARGE SCALE GENOMIC DNA]</scope>
    <source>
        <strain evidence="2">IBT 13039</strain>
    </source>
</reference>
<dbReference type="Proteomes" id="UP000191691">
    <property type="component" value="Unassembled WGS sequence"/>
</dbReference>
<dbReference type="PANTHER" id="PTHR11183">
    <property type="entry name" value="GLYCOGENIN SUBFAMILY MEMBER"/>
    <property type="match status" value="1"/>
</dbReference>
<dbReference type="InterPro" id="IPR050587">
    <property type="entry name" value="GNT1/Glycosyltrans_8"/>
</dbReference>
<proteinExistence type="predicted"/>
<evidence type="ECO:0000313" key="2">
    <source>
        <dbReference type="Proteomes" id="UP000191691"/>
    </source>
</evidence>
<name>A0A1V6YKK3_PENNA</name>
<dbReference type="InterPro" id="IPR029044">
    <property type="entry name" value="Nucleotide-diphossugar_trans"/>
</dbReference>
<dbReference type="STRING" id="60175.A0A1V6YKK3"/>
<accession>A0A1V6YKK3</accession>
<organism evidence="1 2">
    <name type="scientific">Penicillium nalgiovense</name>
    <dbReference type="NCBI Taxonomy" id="60175"/>
    <lineage>
        <taxon>Eukaryota</taxon>
        <taxon>Fungi</taxon>
        <taxon>Dikarya</taxon>
        <taxon>Ascomycota</taxon>
        <taxon>Pezizomycotina</taxon>
        <taxon>Eurotiomycetes</taxon>
        <taxon>Eurotiomycetidae</taxon>
        <taxon>Eurotiales</taxon>
        <taxon>Aspergillaceae</taxon>
        <taxon>Penicillium</taxon>
    </lineage>
</organism>
<keyword evidence="2" id="KW-1185">Reference proteome</keyword>